<name>A0A542X877_9MICO</name>
<dbReference type="AlphaFoldDB" id="A0A542X877"/>
<feature type="transmembrane region" description="Helical" evidence="2">
    <location>
        <begin position="339"/>
        <end position="360"/>
    </location>
</feature>
<feature type="transmembrane region" description="Helical" evidence="2">
    <location>
        <begin position="387"/>
        <end position="410"/>
    </location>
</feature>
<dbReference type="EMBL" id="VFOK01000001">
    <property type="protein sequence ID" value="TQL32025.1"/>
    <property type="molecule type" value="Genomic_DNA"/>
</dbReference>
<accession>A0A542X877</accession>
<feature type="region of interest" description="Disordered" evidence="1">
    <location>
        <begin position="907"/>
        <end position="948"/>
    </location>
</feature>
<feature type="region of interest" description="Disordered" evidence="1">
    <location>
        <begin position="250"/>
        <end position="274"/>
    </location>
</feature>
<proteinExistence type="predicted"/>
<feature type="transmembrane region" description="Helical" evidence="2">
    <location>
        <begin position="501"/>
        <end position="523"/>
    </location>
</feature>
<sequence>MGTPVAVTAGSDDQVETRSGRRRSARRTTRRFPFARRAARARRRQQGVLLGVVAGLVAFAALLPLMTGSIARTMVDNRVRDLGALGRTVEVRALPDGGTVPSTASLAPLLGPQWDGIASPVVQQQRITAVATVAGATGRVTLLGRAGFCDRVRVTAGRCPTSRFEVMVPGAPGKTGGVAPGDRVVLVQDNGVNVPVRRTLLVTGLFTPREPAADYWSATSVPQGVATLAGAEGRTVPPPTWLTPLASFTGTVPPPVDRNGPPPPADRESPRSLGWSNVQTTAFRQLIPLAFSYDKLDQARGAVERTRSLASAAQPPVDVTENVTFLDEGVRGDVEQVQVIAPLLLAQLVLLQVVLVWVVLRALLTQRRTEVALVRLRSPGARGARRLVLGELLPPLLVGLPVGMALAYALQALLRTIWVPGPAGWSWPALAAGAAAASVCVVLLLVLVRGVVRTPISALLRTVPPRQRRWSLSAVETVLLTLAAGMLVAVATGNLTGAPVLVTPLVIALAVGLLVGGLLVPLGNRVAGRLLDRGRLPSLLALTGLARRPSTRQLILALTAAGALLAFGASTLVLGQANRVAATKAATGAPVRMLAIDVPGLVEPQNLVRVVDQVDPQRRHLAPVYQVRSGSSDGPVTLVGEPATMSRITSKVNGIDPWAALRDAPSGDGALPAVVSSWSAPASEGSFSAPSLRVQDADYSVVSRVPIIPGAGENTVITPLAPQLPTADRRDLSAEIWSDGSDPALEQRARSALVAAGYTSVTVERASTTQRRLDESASAYGLQLGLVVAAGSVVVAVLVLVAVLSSQAAGRRRDRAALERAGVSRGVLGRAGRLETALTVAPLLLGGAVGWLGARLAAPSIPWFTQPPPYRVEGVVPPVLPALLAVGAGLVVVALAALLGPSGAVPALTRGSRRGHESPGSAGAPARAGVRSPAVPRERSEGAPWRRR</sequence>
<evidence type="ECO:0000256" key="2">
    <source>
        <dbReference type="SAM" id="Phobius"/>
    </source>
</evidence>
<organism evidence="3 4">
    <name type="scientific">Barrientosiimonas humi</name>
    <dbReference type="NCBI Taxonomy" id="999931"/>
    <lineage>
        <taxon>Bacteria</taxon>
        <taxon>Bacillati</taxon>
        <taxon>Actinomycetota</taxon>
        <taxon>Actinomycetes</taxon>
        <taxon>Micrococcales</taxon>
        <taxon>Dermacoccaceae</taxon>
        <taxon>Barrientosiimonas</taxon>
    </lineage>
</organism>
<comment type="caution">
    <text evidence="3">The sequence shown here is derived from an EMBL/GenBank/DDBJ whole genome shotgun (WGS) entry which is preliminary data.</text>
</comment>
<feature type="transmembrane region" description="Helical" evidence="2">
    <location>
        <begin position="878"/>
        <end position="900"/>
    </location>
</feature>
<feature type="transmembrane region" description="Helical" evidence="2">
    <location>
        <begin position="430"/>
        <end position="452"/>
    </location>
</feature>
<feature type="compositionally biased region" description="Low complexity" evidence="1">
    <location>
        <begin position="918"/>
        <end position="935"/>
    </location>
</feature>
<feature type="compositionally biased region" description="Basic residues" evidence="1">
    <location>
        <begin position="20"/>
        <end position="29"/>
    </location>
</feature>
<feature type="transmembrane region" description="Helical" evidence="2">
    <location>
        <begin position="47"/>
        <end position="66"/>
    </location>
</feature>
<feature type="region of interest" description="Disordered" evidence="1">
    <location>
        <begin position="1"/>
        <end position="29"/>
    </location>
</feature>
<evidence type="ECO:0000313" key="3">
    <source>
        <dbReference type="EMBL" id="TQL32025.1"/>
    </source>
</evidence>
<keyword evidence="2" id="KW-0812">Transmembrane</keyword>
<dbReference type="RefSeq" id="WP_142004180.1">
    <property type="nucleotide sequence ID" value="NZ_CAJTBP010000001.1"/>
</dbReference>
<feature type="compositionally biased region" description="Pro residues" evidence="1">
    <location>
        <begin position="252"/>
        <end position="264"/>
    </location>
</feature>
<feature type="transmembrane region" description="Helical" evidence="2">
    <location>
        <begin position="837"/>
        <end position="858"/>
    </location>
</feature>
<feature type="transmembrane region" description="Helical" evidence="2">
    <location>
        <begin position="473"/>
        <end position="495"/>
    </location>
</feature>
<dbReference type="OrthoDB" id="3275641at2"/>
<protein>
    <submittedName>
        <fullName evidence="3">Putative ABC transport system permease protein</fullName>
    </submittedName>
</protein>
<keyword evidence="4" id="KW-1185">Reference proteome</keyword>
<gene>
    <name evidence="3" type="ORF">FB554_0140</name>
</gene>
<feature type="transmembrane region" description="Helical" evidence="2">
    <location>
        <begin position="554"/>
        <end position="574"/>
    </location>
</feature>
<dbReference type="Proteomes" id="UP000318336">
    <property type="component" value="Unassembled WGS sequence"/>
</dbReference>
<keyword evidence="2" id="KW-0472">Membrane</keyword>
<feature type="transmembrane region" description="Helical" evidence="2">
    <location>
        <begin position="780"/>
        <end position="805"/>
    </location>
</feature>
<evidence type="ECO:0000313" key="4">
    <source>
        <dbReference type="Proteomes" id="UP000318336"/>
    </source>
</evidence>
<reference evidence="3 4" key="1">
    <citation type="submission" date="2019-06" db="EMBL/GenBank/DDBJ databases">
        <title>Sequencing the genomes of 1000 actinobacteria strains.</title>
        <authorList>
            <person name="Klenk H.-P."/>
        </authorList>
    </citation>
    <scope>NUCLEOTIDE SEQUENCE [LARGE SCALE GENOMIC DNA]</scope>
    <source>
        <strain evidence="3 4">DSM 24617</strain>
    </source>
</reference>
<keyword evidence="2" id="KW-1133">Transmembrane helix</keyword>
<evidence type="ECO:0000256" key="1">
    <source>
        <dbReference type="SAM" id="MobiDB-lite"/>
    </source>
</evidence>